<reference evidence="2" key="1">
    <citation type="submission" date="2018-11" db="EMBL/GenBank/DDBJ databases">
        <authorList>
            <person name="Grassa J C."/>
        </authorList>
    </citation>
    <scope>NUCLEOTIDE SEQUENCE [LARGE SCALE GENOMIC DNA]</scope>
</reference>
<dbReference type="InterPro" id="IPR036691">
    <property type="entry name" value="Endo/exonu/phosph_ase_sf"/>
</dbReference>
<evidence type="ECO:0000256" key="1">
    <source>
        <dbReference type="SAM" id="MobiDB-lite"/>
    </source>
</evidence>
<evidence type="ECO:0000313" key="2">
    <source>
        <dbReference type="EnsemblPlants" id="cds.evm.model.06.1540"/>
    </source>
</evidence>
<name>A0A803PUY4_CANSA</name>
<dbReference type="EnsemblPlants" id="evm.model.06.1540">
    <property type="protein sequence ID" value="cds.evm.model.06.1540"/>
    <property type="gene ID" value="evm.TU.06.1540"/>
</dbReference>
<reference evidence="2" key="2">
    <citation type="submission" date="2021-03" db="UniProtKB">
        <authorList>
            <consortium name="EnsemblPlants"/>
        </authorList>
    </citation>
    <scope>IDENTIFICATION</scope>
</reference>
<evidence type="ECO:0000313" key="3">
    <source>
        <dbReference type="Proteomes" id="UP000596661"/>
    </source>
</evidence>
<organism evidence="2 3">
    <name type="scientific">Cannabis sativa</name>
    <name type="common">Hemp</name>
    <name type="synonym">Marijuana</name>
    <dbReference type="NCBI Taxonomy" id="3483"/>
    <lineage>
        <taxon>Eukaryota</taxon>
        <taxon>Viridiplantae</taxon>
        <taxon>Streptophyta</taxon>
        <taxon>Embryophyta</taxon>
        <taxon>Tracheophyta</taxon>
        <taxon>Spermatophyta</taxon>
        <taxon>Magnoliopsida</taxon>
        <taxon>eudicotyledons</taxon>
        <taxon>Gunneridae</taxon>
        <taxon>Pentapetalae</taxon>
        <taxon>rosids</taxon>
        <taxon>fabids</taxon>
        <taxon>Rosales</taxon>
        <taxon>Cannabaceae</taxon>
        <taxon>Cannabis</taxon>
    </lineage>
</organism>
<dbReference type="PANTHER" id="PTHR33710">
    <property type="entry name" value="BNAC02G09200D PROTEIN"/>
    <property type="match status" value="1"/>
</dbReference>
<feature type="region of interest" description="Disordered" evidence="1">
    <location>
        <begin position="27"/>
        <end position="54"/>
    </location>
</feature>
<dbReference type="Gramene" id="evm.model.06.1540">
    <property type="protein sequence ID" value="cds.evm.model.06.1540"/>
    <property type="gene ID" value="evm.TU.06.1540"/>
</dbReference>
<keyword evidence="3" id="KW-1185">Reference proteome</keyword>
<accession>A0A803PUY4</accession>
<dbReference type="Proteomes" id="UP000596661">
    <property type="component" value="Chromosome 6"/>
</dbReference>
<dbReference type="EMBL" id="UZAU01000614">
    <property type="status" value="NOT_ANNOTATED_CDS"/>
    <property type="molecule type" value="Genomic_DNA"/>
</dbReference>
<dbReference type="SUPFAM" id="SSF56219">
    <property type="entry name" value="DNase I-like"/>
    <property type="match status" value="1"/>
</dbReference>
<dbReference type="PANTHER" id="PTHR33710:SF79">
    <property type="entry name" value="OS06G0205337 PROTEIN"/>
    <property type="match status" value="1"/>
</dbReference>
<dbReference type="AlphaFoldDB" id="A0A803PUY4"/>
<protein>
    <submittedName>
        <fullName evidence="2">Uncharacterized protein</fullName>
    </submittedName>
</protein>
<proteinExistence type="predicted"/>
<sequence length="247" mass="28336">MRNLKKKTNYDLGQNEAMCVETELGFESKGEGNGSMDHNENSDPKNSNGPSSGIHAKHYEYSELELSQAWDPDLKDIVVDLPFFGGGGYPFKWERGKGTDKWVEVLLDRALVTPSWLDKFQGAQLLYLEVSTSDHCPILLAPVVQLEHPSCQSFKFENAWLREPMCRKLIEDVWLLNHESSLDAKIKQCSKVLADWGKDITGNFQSWISQCKKRIRLLKGRCDVNSAQKYQEENEKLFEMLTQKKIF</sequence>